<keyword evidence="3" id="KW-1185">Reference proteome</keyword>
<reference evidence="2 3" key="1">
    <citation type="submission" date="2019-10" db="EMBL/GenBank/DDBJ databases">
        <title>Two novel species isolated from a subtropical stream in China.</title>
        <authorList>
            <person name="Lu H."/>
        </authorList>
    </citation>
    <scope>NUCLEOTIDE SEQUENCE [LARGE SCALE GENOMIC DNA]</scope>
    <source>
        <strain evidence="2 3">FT29W</strain>
    </source>
</reference>
<proteinExistence type="predicted"/>
<organism evidence="2 3">
    <name type="scientific">Rugamonas aquatica</name>
    <dbReference type="NCBI Taxonomy" id="2743357"/>
    <lineage>
        <taxon>Bacteria</taxon>
        <taxon>Pseudomonadati</taxon>
        <taxon>Pseudomonadota</taxon>
        <taxon>Betaproteobacteria</taxon>
        <taxon>Burkholderiales</taxon>
        <taxon>Oxalobacteraceae</taxon>
        <taxon>Telluria group</taxon>
        <taxon>Rugamonas</taxon>
    </lineage>
</organism>
<gene>
    <name evidence="2" type="ORF">GEV02_10145</name>
</gene>
<evidence type="ECO:0000259" key="1">
    <source>
        <dbReference type="PROSITE" id="PS50994"/>
    </source>
</evidence>
<dbReference type="SUPFAM" id="SSF53098">
    <property type="entry name" value="Ribonuclease H-like"/>
    <property type="match status" value="1"/>
</dbReference>
<comment type="caution">
    <text evidence="2">The sequence shown here is derived from an EMBL/GenBank/DDBJ whole genome shotgun (WGS) entry which is preliminary data.</text>
</comment>
<dbReference type="GO" id="GO:0003676">
    <property type="term" value="F:nucleic acid binding"/>
    <property type="evidence" value="ECO:0007669"/>
    <property type="project" value="InterPro"/>
</dbReference>
<dbReference type="InterPro" id="IPR001584">
    <property type="entry name" value="Integrase_cat-core"/>
</dbReference>
<dbReference type="AlphaFoldDB" id="A0A6A7N0R4"/>
<name>A0A6A7N0R4_9BURK</name>
<dbReference type="PROSITE" id="PS50994">
    <property type="entry name" value="INTEGRASE"/>
    <property type="match status" value="1"/>
</dbReference>
<dbReference type="InterPro" id="IPR012337">
    <property type="entry name" value="RNaseH-like_sf"/>
</dbReference>
<protein>
    <submittedName>
        <fullName evidence="2">DDE-type integrase/transposase/recombinase</fullName>
    </submittedName>
</protein>
<dbReference type="InterPro" id="IPR015378">
    <property type="entry name" value="Transposase-like_Mu_C"/>
</dbReference>
<dbReference type="GO" id="GO:0015074">
    <property type="term" value="P:DNA integration"/>
    <property type="evidence" value="ECO:0007669"/>
    <property type="project" value="InterPro"/>
</dbReference>
<dbReference type="InterPro" id="IPR036397">
    <property type="entry name" value="RNaseH_sf"/>
</dbReference>
<dbReference type="EMBL" id="WHUG01000003">
    <property type="protein sequence ID" value="MQA38510.1"/>
    <property type="molecule type" value="Genomic_DNA"/>
</dbReference>
<feature type="domain" description="Integrase catalytic" evidence="1">
    <location>
        <begin position="537"/>
        <end position="729"/>
    </location>
</feature>
<accession>A0A6A7N0R4</accession>
<evidence type="ECO:0000313" key="2">
    <source>
        <dbReference type="EMBL" id="MQA38510.1"/>
    </source>
</evidence>
<dbReference type="Pfam" id="PF09299">
    <property type="entry name" value="Mu-transpos_C"/>
    <property type="match status" value="1"/>
</dbReference>
<dbReference type="Gene3D" id="3.30.420.10">
    <property type="entry name" value="Ribonuclease H-like superfamily/Ribonuclease H"/>
    <property type="match status" value="1"/>
</dbReference>
<dbReference type="Proteomes" id="UP000440498">
    <property type="component" value="Unassembled WGS sequence"/>
</dbReference>
<evidence type="ECO:0000313" key="3">
    <source>
        <dbReference type="Proteomes" id="UP000440498"/>
    </source>
</evidence>
<sequence length="915" mass="103913">MNGVGRPCVKQRETRVQYRKSANAGGNMLTEIELKQLMTRMNVTEQGQAIVMRIRASQPSRRVGSKMNNVACRYPSKKMGVTIQAESHKNELAAIYLWDHDAKTYEFYDQPQQIKLNYVDASGKRTGHLTTPDFFVIQDDFIGWVECKLEEWLSKRAAEGSKMFTRTPELGWASPPAQNYASQFGLGFKVRSSSENPWTYIRNLTFLSDYWNAPLPPNYEIAKSEFSALLREKNCWLLSDLISAVGSTHTENIYTAIARDDLCVDLEQQLLAEPVWTKVYANREVANAHRLRDVSVLAHSPAELNLRIVNFAANEKIDWDGNLFTITTVSQEHVYLQDQNQGVFKLQRAQVEKFVKSGDIKGVSTSCDQSQLAAEQVVMQAGPDDLAQATKRFAALEHSATSNGNSCGRSARTLRYWKHLQRRGEVIYGDSFIGLIPRTGKRGNTQRKLDQEVIDVMQNVIENELMTGHAKSKTLCYGIVINRCKDVGLTAPSEKAFRNEIARTRTNFDLTMAREGARSAYKHEPFYFVLDRSTPRHGDRPFEIGHIDHTEIDLQLVGTKFGEKLGRAWLTLMLDAYSRAVLAFVVLFDPPSYRSCMLVMRECIRRHGRVPATIVVDNGKDFECEYFEQLLARVGTTKKSRPPHKSRFGSVMERFFGISNTQFLHNLQGNNKPLQPPRQMSATHDPRSQAIWTLPTFIPQFAQFAYDLYGNMEHSALGVSPNDAIKVGMERTGLRSIRLIPITPDLELLCLPYVKGETAMIVGAKGIKIGYIYYWHPMMRDPKHEGSRVFARYDPFNISKAYAFIAGEWRPCLSEFAGVFDGRSEREIKLISSEIRGKNSGTARRRKINAEEIARYMAGVDQTEEVLRQQKHDAQLRHFSERDDISQQANPLDVPSIGYAAPWSEFTGESFEVLQ</sequence>